<evidence type="ECO:0000313" key="1">
    <source>
        <dbReference type="EMBL" id="SVA31366.1"/>
    </source>
</evidence>
<dbReference type="EMBL" id="UINC01007092">
    <property type="protein sequence ID" value="SVA31366.1"/>
    <property type="molecule type" value="Genomic_DNA"/>
</dbReference>
<sequence length="50" mass="6089">MARQKYFRVILRGYPGLLQQPCRHGFPAFQLHWVVDKDQREFFSRRRPVG</sequence>
<accession>A0A381UTA8</accession>
<proteinExistence type="predicted"/>
<gene>
    <name evidence="1" type="ORF">METZ01_LOCUS84220</name>
</gene>
<reference evidence="1" key="1">
    <citation type="submission" date="2018-05" db="EMBL/GenBank/DDBJ databases">
        <authorList>
            <person name="Lanie J.A."/>
            <person name="Ng W.-L."/>
            <person name="Kazmierczak K.M."/>
            <person name="Andrzejewski T.M."/>
            <person name="Davidsen T.M."/>
            <person name="Wayne K.J."/>
            <person name="Tettelin H."/>
            <person name="Glass J.I."/>
            <person name="Rusch D."/>
            <person name="Podicherti R."/>
            <person name="Tsui H.-C.T."/>
            <person name="Winkler M.E."/>
        </authorList>
    </citation>
    <scope>NUCLEOTIDE SEQUENCE</scope>
</reference>
<dbReference type="AlphaFoldDB" id="A0A381UTA8"/>
<name>A0A381UTA8_9ZZZZ</name>
<organism evidence="1">
    <name type="scientific">marine metagenome</name>
    <dbReference type="NCBI Taxonomy" id="408172"/>
    <lineage>
        <taxon>unclassified sequences</taxon>
        <taxon>metagenomes</taxon>
        <taxon>ecological metagenomes</taxon>
    </lineage>
</organism>
<protein>
    <submittedName>
        <fullName evidence="1">Uncharacterized protein</fullName>
    </submittedName>
</protein>